<proteinExistence type="inferred from homology"/>
<accession>A0A139WP17</accession>
<dbReference type="OMA" id="DVVYNRY"/>
<dbReference type="FunFam" id="1.10.287.70:FF:000180">
    <property type="entry name" value="Ionotropic receptor 75a"/>
    <property type="match status" value="1"/>
</dbReference>
<evidence type="ECO:0000256" key="10">
    <source>
        <dbReference type="ARBA" id="ARBA00023180"/>
    </source>
</evidence>
<dbReference type="EMBL" id="KQ971310">
    <property type="protein sequence ID" value="KYB29515.1"/>
    <property type="molecule type" value="Genomic_DNA"/>
</dbReference>
<evidence type="ECO:0000256" key="3">
    <source>
        <dbReference type="ARBA" id="ARBA00008685"/>
    </source>
</evidence>
<dbReference type="eggNOG" id="KOG1052">
    <property type="taxonomic scope" value="Eukaryota"/>
</dbReference>
<gene>
    <name evidence="14" type="primary">AUGUSTUS-3.0.2_32001</name>
    <name evidence="14" type="ORF">TcasGA2_TC032001</name>
</gene>
<evidence type="ECO:0000256" key="5">
    <source>
        <dbReference type="ARBA" id="ARBA00022692"/>
    </source>
</evidence>
<dbReference type="GO" id="GO:0004984">
    <property type="term" value="F:olfactory receptor activity"/>
    <property type="evidence" value="ECO:0007669"/>
    <property type="project" value="UniProtKB-ARBA"/>
</dbReference>
<keyword evidence="5" id="KW-0812">Transmembrane</keyword>
<keyword evidence="8" id="KW-0472">Membrane</keyword>
<dbReference type="GO" id="GO:0015276">
    <property type="term" value="F:ligand-gated monoatomic ion channel activity"/>
    <property type="evidence" value="ECO:0007669"/>
    <property type="project" value="InterPro"/>
</dbReference>
<dbReference type="STRING" id="7070.A0A139WP17"/>
<evidence type="ECO:0000256" key="9">
    <source>
        <dbReference type="ARBA" id="ARBA00023170"/>
    </source>
</evidence>
<keyword evidence="6" id="KW-0716">Sensory transduction</keyword>
<keyword evidence="10" id="KW-0325">Glycoprotein</keyword>
<organism evidence="14 15">
    <name type="scientific">Tribolium castaneum</name>
    <name type="common">Red flour beetle</name>
    <dbReference type="NCBI Taxonomy" id="7070"/>
    <lineage>
        <taxon>Eukaryota</taxon>
        <taxon>Metazoa</taxon>
        <taxon>Ecdysozoa</taxon>
        <taxon>Arthropoda</taxon>
        <taxon>Hexapoda</taxon>
        <taxon>Insecta</taxon>
        <taxon>Pterygota</taxon>
        <taxon>Neoptera</taxon>
        <taxon>Endopterygota</taxon>
        <taxon>Coleoptera</taxon>
        <taxon>Polyphaga</taxon>
        <taxon>Cucujiformia</taxon>
        <taxon>Tenebrionidae</taxon>
        <taxon>Tenebrionidae incertae sedis</taxon>
        <taxon>Tribolium</taxon>
    </lineage>
</organism>
<keyword evidence="6" id="KW-0552">Olfaction</keyword>
<keyword evidence="15" id="KW-1185">Reference proteome</keyword>
<evidence type="ECO:0000256" key="11">
    <source>
        <dbReference type="ARBA" id="ARBA00023273"/>
    </source>
</evidence>
<dbReference type="GO" id="GO:0005886">
    <property type="term" value="C:plasma membrane"/>
    <property type="evidence" value="ECO:0007669"/>
    <property type="project" value="UniProtKB-SubCell"/>
</dbReference>
<evidence type="ECO:0000313" key="15">
    <source>
        <dbReference type="Proteomes" id="UP000007266"/>
    </source>
</evidence>
<keyword evidence="4" id="KW-1003">Cell membrane</keyword>
<dbReference type="PANTHER" id="PTHR42643:SF33">
    <property type="entry name" value="GLUTAMATE RECEPTOR 2-LIKE PROTEIN"/>
    <property type="match status" value="1"/>
</dbReference>
<dbReference type="Pfam" id="PF00060">
    <property type="entry name" value="Lig_chan"/>
    <property type="match status" value="1"/>
</dbReference>
<dbReference type="AlphaFoldDB" id="A0A139WP17"/>
<feature type="domain" description="Ionotropic glutamate receptor C-terminal" evidence="13">
    <location>
        <begin position="315"/>
        <end position="480"/>
    </location>
</feature>
<evidence type="ECO:0000256" key="4">
    <source>
        <dbReference type="ARBA" id="ARBA00022475"/>
    </source>
</evidence>
<comment type="similarity">
    <text evidence="3">Belongs to the glutamate-gated ion channel (TC 1.A.10.1) family.</text>
</comment>
<dbReference type="GO" id="GO:0030425">
    <property type="term" value="C:dendrite"/>
    <property type="evidence" value="ECO:0007669"/>
    <property type="project" value="UniProtKB-SubCell"/>
</dbReference>
<dbReference type="Proteomes" id="UP000007266">
    <property type="component" value="Linkage group 2"/>
</dbReference>
<dbReference type="Gene3D" id="1.10.287.70">
    <property type="match status" value="1"/>
</dbReference>
<reference evidence="14 15" key="1">
    <citation type="journal article" date="2008" name="Nature">
        <title>The genome of the model beetle and pest Tribolium castaneum.</title>
        <authorList>
            <consortium name="Tribolium Genome Sequencing Consortium"/>
            <person name="Richards S."/>
            <person name="Gibbs R.A."/>
            <person name="Weinstock G.M."/>
            <person name="Brown S.J."/>
            <person name="Denell R."/>
            <person name="Beeman R.W."/>
            <person name="Gibbs R."/>
            <person name="Beeman R.W."/>
            <person name="Brown S.J."/>
            <person name="Bucher G."/>
            <person name="Friedrich M."/>
            <person name="Grimmelikhuijzen C.J."/>
            <person name="Klingler M."/>
            <person name="Lorenzen M."/>
            <person name="Richards S."/>
            <person name="Roth S."/>
            <person name="Schroder R."/>
            <person name="Tautz D."/>
            <person name="Zdobnov E.M."/>
            <person name="Muzny D."/>
            <person name="Gibbs R.A."/>
            <person name="Weinstock G.M."/>
            <person name="Attaway T."/>
            <person name="Bell S."/>
            <person name="Buhay C.J."/>
            <person name="Chandrabose M.N."/>
            <person name="Chavez D."/>
            <person name="Clerk-Blankenburg K.P."/>
            <person name="Cree A."/>
            <person name="Dao M."/>
            <person name="Davis C."/>
            <person name="Chacko J."/>
            <person name="Dinh H."/>
            <person name="Dugan-Rocha S."/>
            <person name="Fowler G."/>
            <person name="Garner T.T."/>
            <person name="Garnes J."/>
            <person name="Gnirke A."/>
            <person name="Hawes A."/>
            <person name="Hernandez J."/>
            <person name="Hines S."/>
            <person name="Holder M."/>
            <person name="Hume J."/>
            <person name="Jhangiani S.N."/>
            <person name="Joshi V."/>
            <person name="Khan Z.M."/>
            <person name="Jackson L."/>
            <person name="Kovar C."/>
            <person name="Kowis A."/>
            <person name="Lee S."/>
            <person name="Lewis L.R."/>
            <person name="Margolis J."/>
            <person name="Morgan M."/>
            <person name="Nazareth L.V."/>
            <person name="Nguyen N."/>
            <person name="Okwuonu G."/>
            <person name="Parker D."/>
            <person name="Richards S."/>
            <person name="Ruiz S.J."/>
            <person name="Santibanez J."/>
            <person name="Savard J."/>
            <person name="Scherer S.E."/>
            <person name="Schneider B."/>
            <person name="Sodergren E."/>
            <person name="Tautz D."/>
            <person name="Vattahil S."/>
            <person name="Villasana D."/>
            <person name="White C.S."/>
            <person name="Wright R."/>
            <person name="Park Y."/>
            <person name="Beeman R.W."/>
            <person name="Lord J."/>
            <person name="Oppert B."/>
            <person name="Lorenzen M."/>
            <person name="Brown S."/>
            <person name="Wang L."/>
            <person name="Savard J."/>
            <person name="Tautz D."/>
            <person name="Richards S."/>
            <person name="Weinstock G."/>
            <person name="Gibbs R.A."/>
            <person name="Liu Y."/>
            <person name="Worley K."/>
            <person name="Weinstock G."/>
            <person name="Elsik C.G."/>
            <person name="Reese J.T."/>
            <person name="Elhaik E."/>
            <person name="Landan G."/>
            <person name="Graur D."/>
            <person name="Arensburger P."/>
            <person name="Atkinson P."/>
            <person name="Beeman R.W."/>
            <person name="Beidler J."/>
            <person name="Brown S.J."/>
            <person name="Demuth J.P."/>
            <person name="Drury D.W."/>
            <person name="Du Y.Z."/>
            <person name="Fujiwara H."/>
            <person name="Lorenzen M."/>
            <person name="Maselli V."/>
            <person name="Osanai M."/>
            <person name="Park Y."/>
            <person name="Robertson H.M."/>
            <person name="Tu Z."/>
            <person name="Wang J.J."/>
            <person name="Wang S."/>
            <person name="Richards S."/>
            <person name="Song H."/>
            <person name="Zhang L."/>
            <person name="Sodergren E."/>
            <person name="Werner D."/>
            <person name="Stanke M."/>
            <person name="Morgenstern B."/>
            <person name="Solovyev V."/>
            <person name="Kosarev P."/>
            <person name="Brown G."/>
            <person name="Chen H.C."/>
            <person name="Ermolaeva O."/>
            <person name="Hlavina W."/>
            <person name="Kapustin Y."/>
            <person name="Kiryutin B."/>
            <person name="Kitts P."/>
            <person name="Maglott D."/>
            <person name="Pruitt K."/>
            <person name="Sapojnikov V."/>
            <person name="Souvorov A."/>
            <person name="Mackey A.J."/>
            <person name="Waterhouse R.M."/>
            <person name="Wyder S."/>
            <person name="Zdobnov E.M."/>
            <person name="Zdobnov E.M."/>
            <person name="Wyder S."/>
            <person name="Kriventseva E.V."/>
            <person name="Kadowaki T."/>
            <person name="Bork P."/>
            <person name="Aranda M."/>
            <person name="Bao R."/>
            <person name="Beermann A."/>
            <person name="Berns N."/>
            <person name="Bolognesi R."/>
            <person name="Bonneton F."/>
            <person name="Bopp D."/>
            <person name="Brown S.J."/>
            <person name="Bucher G."/>
            <person name="Butts T."/>
            <person name="Chaumot A."/>
            <person name="Denell R.E."/>
            <person name="Ferrier D.E."/>
            <person name="Friedrich M."/>
            <person name="Gordon C.M."/>
            <person name="Jindra M."/>
            <person name="Klingler M."/>
            <person name="Lan Q."/>
            <person name="Lattorff H.M."/>
            <person name="Laudet V."/>
            <person name="von Levetsow C."/>
            <person name="Liu Z."/>
            <person name="Lutz R."/>
            <person name="Lynch J.A."/>
            <person name="da Fonseca R.N."/>
            <person name="Posnien N."/>
            <person name="Reuter R."/>
            <person name="Roth S."/>
            <person name="Savard J."/>
            <person name="Schinko J.B."/>
            <person name="Schmitt C."/>
            <person name="Schoppmeier M."/>
            <person name="Schroder R."/>
            <person name="Shippy T.D."/>
            <person name="Simonnet F."/>
            <person name="Marques-Souza H."/>
            <person name="Tautz D."/>
            <person name="Tomoyasu Y."/>
            <person name="Trauner J."/>
            <person name="Van der Zee M."/>
            <person name="Vervoort M."/>
            <person name="Wittkopp N."/>
            <person name="Wimmer E.A."/>
            <person name="Yang X."/>
            <person name="Jones A.K."/>
            <person name="Sattelle D.B."/>
            <person name="Ebert P.R."/>
            <person name="Nelson D."/>
            <person name="Scott J.G."/>
            <person name="Beeman R.W."/>
            <person name="Muthukrishnan S."/>
            <person name="Kramer K.J."/>
            <person name="Arakane Y."/>
            <person name="Beeman R.W."/>
            <person name="Zhu Q."/>
            <person name="Hogenkamp D."/>
            <person name="Dixit R."/>
            <person name="Oppert B."/>
            <person name="Jiang H."/>
            <person name="Zou Z."/>
            <person name="Marshall J."/>
            <person name="Elpidina E."/>
            <person name="Vinokurov K."/>
            <person name="Oppert C."/>
            <person name="Zou Z."/>
            <person name="Evans J."/>
            <person name="Lu Z."/>
            <person name="Zhao P."/>
            <person name="Sumathipala N."/>
            <person name="Altincicek B."/>
            <person name="Vilcinskas A."/>
            <person name="Williams M."/>
            <person name="Hultmark D."/>
            <person name="Hetru C."/>
            <person name="Jiang H."/>
            <person name="Grimmelikhuijzen C.J."/>
            <person name="Hauser F."/>
            <person name="Cazzamali G."/>
            <person name="Williamson M."/>
            <person name="Park Y."/>
            <person name="Li B."/>
            <person name="Tanaka Y."/>
            <person name="Predel R."/>
            <person name="Neupert S."/>
            <person name="Schachtner J."/>
            <person name="Verleyen P."/>
            <person name="Raible F."/>
            <person name="Bork P."/>
            <person name="Friedrich M."/>
            <person name="Walden K.K."/>
            <person name="Robertson H.M."/>
            <person name="Angeli S."/>
            <person name="Foret S."/>
            <person name="Bucher G."/>
            <person name="Schuetz S."/>
            <person name="Maleszka R."/>
            <person name="Wimmer E.A."/>
            <person name="Beeman R.W."/>
            <person name="Lorenzen M."/>
            <person name="Tomoyasu Y."/>
            <person name="Miller S.C."/>
            <person name="Grossmann D."/>
            <person name="Bucher G."/>
        </authorList>
    </citation>
    <scope>NUCLEOTIDE SEQUENCE [LARGE SCALE GENOMIC DNA]</scope>
    <source>
        <strain evidence="14 15">Georgia GA2</strain>
    </source>
</reference>
<dbReference type="SUPFAM" id="SSF53850">
    <property type="entry name" value="Periplasmic binding protein-like II"/>
    <property type="match status" value="1"/>
</dbReference>
<reference evidence="14 15" key="2">
    <citation type="journal article" date="2010" name="Nucleic Acids Res.">
        <title>BeetleBase in 2010: revisions to provide comprehensive genomic information for Tribolium castaneum.</title>
        <authorList>
            <person name="Kim H.S."/>
            <person name="Murphy T."/>
            <person name="Xia J."/>
            <person name="Caragea D."/>
            <person name="Park Y."/>
            <person name="Beeman R.W."/>
            <person name="Lorenzen M.D."/>
            <person name="Butcher S."/>
            <person name="Manak J.R."/>
            <person name="Brown S.J."/>
        </authorList>
    </citation>
    <scope>GENOME REANNOTATION</scope>
    <source>
        <strain evidence="14 15">Georgia GA2</strain>
    </source>
</reference>
<sequence>MSRNLLYYLLLSNLYLSKLQNLAEVKLIANYVKKQEYPQHVTLFTCWNKRTILTVYKQLAEKKIVLNVLTNHWKINQTKLSQHTFLVGDTLCPQFNSLLSHAKLLQAPNKWLVFDQNSTVNTNDLLLDSNFAVASQISNGRFHLKLCYKRAPNETIKFNEIGVFSNGFEYYNHFIPTRNRSDLSGVNITVSYVVTKPDYPFDVEDYRFRHLEAFSKLSYAMVYPMLEMLNCTKKFIQRSSWGYKGANETQFVGGMFGDIQNGTAEIGGTVSFYTVDRMSVVDYLSVTTPSDLKFILRAPPLSYVNNLFTLPFDTKVWYCLYFIVGVTVLILYVIVRCESTYENALERRNNIDNIKPKFFDVVMLQIEAITQQGSENEPKTMSGRIAVFIVFLVLMFLYTSYSANIVVLLQSTSANINTLQDLLNSKITLGVEDVVYSHHYFETQTEFTRKSIYEKKVAPKNQKSNFMTTEMGIEKMKDEFFAFHVETTAGYKQIMDTFQEHEKCGLIEIDYLNVLYPSITIRKNSPYKEIVKVNFRKIYESGIRHRQLNRIYYKKPHCVGKGGSFKSVGIVDIYFSVEIFAIGCFMALWLLLLEVLFKKKIKFLVQTTLSRDNL</sequence>
<name>A0A139WP17_TRICA</name>
<dbReference type="FunCoup" id="A0A139WP17">
    <property type="interactions" value="3"/>
</dbReference>
<evidence type="ECO:0000259" key="13">
    <source>
        <dbReference type="Pfam" id="PF00060"/>
    </source>
</evidence>
<evidence type="ECO:0000256" key="1">
    <source>
        <dbReference type="ARBA" id="ARBA00004279"/>
    </source>
</evidence>
<evidence type="ECO:0000313" key="14">
    <source>
        <dbReference type="EMBL" id="KYB29515.1"/>
    </source>
</evidence>
<keyword evidence="7" id="KW-1133">Transmembrane helix</keyword>
<dbReference type="PANTHER" id="PTHR42643">
    <property type="entry name" value="IONOTROPIC RECEPTOR 20A-RELATED"/>
    <property type="match status" value="1"/>
</dbReference>
<dbReference type="GO" id="GO:0044297">
    <property type="term" value="C:cell body"/>
    <property type="evidence" value="ECO:0007669"/>
    <property type="project" value="UniProtKB-ARBA"/>
</dbReference>
<evidence type="ECO:0000256" key="12">
    <source>
        <dbReference type="ARBA" id="ARBA00072222"/>
    </source>
</evidence>
<dbReference type="InParanoid" id="A0A139WP17"/>
<evidence type="ECO:0000256" key="7">
    <source>
        <dbReference type="ARBA" id="ARBA00022989"/>
    </source>
</evidence>
<evidence type="ECO:0000256" key="2">
    <source>
        <dbReference type="ARBA" id="ARBA00004651"/>
    </source>
</evidence>
<evidence type="ECO:0000256" key="6">
    <source>
        <dbReference type="ARBA" id="ARBA00022725"/>
    </source>
</evidence>
<keyword evidence="9" id="KW-0675">Receptor</keyword>
<evidence type="ECO:0000256" key="8">
    <source>
        <dbReference type="ARBA" id="ARBA00023136"/>
    </source>
</evidence>
<dbReference type="InterPro" id="IPR052192">
    <property type="entry name" value="Insect_Ionotropic_Sensory_Rcpt"/>
</dbReference>
<comment type="subcellular location">
    <subcellularLocation>
        <location evidence="2">Cell membrane</location>
        <topology evidence="2">Multi-pass membrane protein</topology>
    </subcellularLocation>
    <subcellularLocation>
        <location evidence="1">Cell projection</location>
        <location evidence="1">Dendrite</location>
    </subcellularLocation>
</comment>
<dbReference type="InterPro" id="IPR001320">
    <property type="entry name" value="Iontro_rcpt_C"/>
</dbReference>
<keyword evidence="11" id="KW-0966">Cell projection</keyword>
<protein>
    <recommendedName>
        <fullName evidence="12">Ionotropic receptor 75a</fullName>
    </recommendedName>
</protein>